<comment type="caution">
    <text evidence="2">The sequence shown here is derived from an EMBL/GenBank/DDBJ whole genome shotgun (WGS) entry which is preliminary data.</text>
</comment>
<feature type="region of interest" description="Disordered" evidence="1">
    <location>
        <begin position="162"/>
        <end position="193"/>
    </location>
</feature>
<feature type="compositionally biased region" description="Polar residues" evidence="1">
    <location>
        <begin position="166"/>
        <end position="176"/>
    </location>
</feature>
<gene>
    <name evidence="2" type="ORF">ACFOW7_21345</name>
</gene>
<organism evidence="2 3">
    <name type="scientific">Chitinimonas lacunae</name>
    <dbReference type="NCBI Taxonomy" id="1963018"/>
    <lineage>
        <taxon>Bacteria</taxon>
        <taxon>Pseudomonadati</taxon>
        <taxon>Pseudomonadota</taxon>
        <taxon>Betaproteobacteria</taxon>
        <taxon>Neisseriales</taxon>
        <taxon>Chitinibacteraceae</taxon>
        <taxon>Chitinimonas</taxon>
    </lineage>
</organism>
<dbReference type="RefSeq" id="WP_378168514.1">
    <property type="nucleotide sequence ID" value="NZ_JBHSBU010000002.1"/>
</dbReference>
<evidence type="ECO:0000313" key="2">
    <source>
        <dbReference type="EMBL" id="MFC4161888.1"/>
    </source>
</evidence>
<evidence type="ECO:0000256" key="1">
    <source>
        <dbReference type="SAM" id="MobiDB-lite"/>
    </source>
</evidence>
<name>A0ABV8MXM7_9NEIS</name>
<accession>A0ABV8MXM7</accession>
<protein>
    <submittedName>
        <fullName evidence="2">Uncharacterized protein</fullName>
    </submittedName>
</protein>
<dbReference type="Proteomes" id="UP001595791">
    <property type="component" value="Unassembled WGS sequence"/>
</dbReference>
<evidence type="ECO:0000313" key="3">
    <source>
        <dbReference type="Proteomes" id="UP001595791"/>
    </source>
</evidence>
<dbReference type="EMBL" id="JBHSBU010000002">
    <property type="protein sequence ID" value="MFC4161888.1"/>
    <property type="molecule type" value="Genomic_DNA"/>
</dbReference>
<reference evidence="3" key="1">
    <citation type="journal article" date="2019" name="Int. J. Syst. Evol. Microbiol.">
        <title>The Global Catalogue of Microorganisms (GCM) 10K type strain sequencing project: providing services to taxonomists for standard genome sequencing and annotation.</title>
        <authorList>
            <consortium name="The Broad Institute Genomics Platform"/>
            <consortium name="The Broad Institute Genome Sequencing Center for Infectious Disease"/>
            <person name="Wu L."/>
            <person name="Ma J."/>
        </authorList>
    </citation>
    <scope>NUCLEOTIDE SEQUENCE [LARGE SCALE GENOMIC DNA]</scope>
    <source>
        <strain evidence="3">LMG 29894</strain>
    </source>
</reference>
<keyword evidence="3" id="KW-1185">Reference proteome</keyword>
<sequence length="348" mass="38114">MTAYHPADTSEGTAIDGLHWEANQADTFDSTVLVSSSERPPVCDIATHQRHFTCQGYSLHAGQIERLTFFGPAGQLIRGDFIDCRRDSPTRHQRISLVFEPSTQRKLVIERGIAYLFSNMGNIVVRNEPIRPEGRQRATRTAMTFPLAALDAELPVLAIPRAAPPSKQSSDPTASASAPRGVRPAYARQPSTETSQHAVLEPLAWSMPPGHPRPCTIPSRASGVFWTPSLFAAAGPDSYHLALSPLVEEVDFIAPAQQATPVLTRWHNDHRDCLLTFFGQATVELLLRSEHPPIVLRFNADPLHSLHVPAGVEVILNSTGFTLVRREILQSQQDSESPCPDALSASTC</sequence>
<proteinExistence type="predicted"/>